<dbReference type="PRINTS" id="PR00081">
    <property type="entry name" value="GDHRDH"/>
</dbReference>
<dbReference type="GO" id="GO:0032787">
    <property type="term" value="P:monocarboxylic acid metabolic process"/>
    <property type="evidence" value="ECO:0007669"/>
    <property type="project" value="UniProtKB-ARBA"/>
</dbReference>
<gene>
    <name evidence="3" type="ORF">KK062_23220</name>
</gene>
<dbReference type="CDD" id="cd05233">
    <property type="entry name" value="SDR_c"/>
    <property type="match status" value="1"/>
</dbReference>
<comment type="similarity">
    <text evidence="1 2">Belongs to the short-chain dehydrogenases/reductases (SDR) family.</text>
</comment>
<evidence type="ECO:0000313" key="3">
    <source>
        <dbReference type="EMBL" id="MBT1711174.1"/>
    </source>
</evidence>
<accession>A0AAP2E333</accession>
<dbReference type="PANTHER" id="PTHR42879:SF2">
    <property type="entry name" value="3-OXOACYL-[ACYL-CARRIER-PROTEIN] REDUCTASE FABG"/>
    <property type="match status" value="1"/>
</dbReference>
<dbReference type="EMBL" id="JAHESE010000030">
    <property type="protein sequence ID" value="MBT1711174.1"/>
    <property type="molecule type" value="Genomic_DNA"/>
</dbReference>
<protein>
    <submittedName>
        <fullName evidence="3">SDR family oxidoreductase</fullName>
    </submittedName>
</protein>
<dbReference type="Gene3D" id="3.40.50.720">
    <property type="entry name" value="NAD(P)-binding Rossmann-like Domain"/>
    <property type="match status" value="1"/>
</dbReference>
<dbReference type="Pfam" id="PF00106">
    <property type="entry name" value="adh_short"/>
    <property type="match status" value="1"/>
</dbReference>
<dbReference type="PRINTS" id="PR00080">
    <property type="entry name" value="SDRFAMILY"/>
</dbReference>
<dbReference type="SUPFAM" id="SSF51735">
    <property type="entry name" value="NAD(P)-binding Rossmann-fold domains"/>
    <property type="match status" value="1"/>
</dbReference>
<dbReference type="AlphaFoldDB" id="A0AAP2E333"/>
<reference evidence="3 4" key="1">
    <citation type="submission" date="2021-05" db="EMBL/GenBank/DDBJ databases">
        <title>A Polyphasic approach of four new species of the genus Ohtaekwangia: Ohtaekwangia histidinii sp. nov., Ohtaekwangia cretensis sp. nov., Ohtaekwangia indiensis sp. nov., Ohtaekwangia reichenbachii sp. nov. from diverse environment.</title>
        <authorList>
            <person name="Octaviana S."/>
        </authorList>
    </citation>
    <scope>NUCLEOTIDE SEQUENCE [LARGE SCALE GENOMIC DNA]</scope>
    <source>
        <strain evidence="3 4">PWU5</strain>
    </source>
</reference>
<comment type="caution">
    <text evidence="3">The sequence shown here is derived from an EMBL/GenBank/DDBJ whole genome shotgun (WGS) entry which is preliminary data.</text>
</comment>
<dbReference type="RefSeq" id="WP_254086749.1">
    <property type="nucleotide sequence ID" value="NZ_JAHESE010000030.1"/>
</dbReference>
<dbReference type="PROSITE" id="PS00061">
    <property type="entry name" value="ADH_SHORT"/>
    <property type="match status" value="1"/>
</dbReference>
<dbReference type="InterPro" id="IPR002347">
    <property type="entry name" value="SDR_fam"/>
</dbReference>
<evidence type="ECO:0000256" key="2">
    <source>
        <dbReference type="RuleBase" id="RU000363"/>
    </source>
</evidence>
<evidence type="ECO:0000256" key="1">
    <source>
        <dbReference type="ARBA" id="ARBA00006484"/>
    </source>
</evidence>
<keyword evidence="4" id="KW-1185">Reference proteome</keyword>
<dbReference type="InterPro" id="IPR050259">
    <property type="entry name" value="SDR"/>
</dbReference>
<proteinExistence type="inferred from homology"/>
<dbReference type="InterPro" id="IPR036291">
    <property type="entry name" value="NAD(P)-bd_dom_sf"/>
</dbReference>
<sequence>MDLQLKQQTAFISGSTQGIGFAIARRLAEEGATVIINGRAEAKTQQAVQRLRDAVPGAQVSGIAADFARPHEVEALLKQLPPVDILVNNVGIFELKPFGDIDDATWANILEVNLMSGVRVSRALFPAMLKKGWGRILFISSESGVNVPADMIHYGVTKTAMLSLSSGLSKLTKGTAVTVNSILGGPTYSDGVAQTVEQLAKAQNIAADQMKAAIIQHTNPNGLLQRFITPEEIANVAVYLSSPLAAAINGASVRADGGTLQALY</sequence>
<evidence type="ECO:0000313" key="4">
    <source>
        <dbReference type="Proteomes" id="UP001319080"/>
    </source>
</evidence>
<organism evidence="3 4">
    <name type="scientific">Dawidia cretensis</name>
    <dbReference type="NCBI Taxonomy" id="2782350"/>
    <lineage>
        <taxon>Bacteria</taxon>
        <taxon>Pseudomonadati</taxon>
        <taxon>Bacteroidota</taxon>
        <taxon>Cytophagia</taxon>
        <taxon>Cytophagales</taxon>
        <taxon>Chryseotaleaceae</taxon>
        <taxon>Dawidia</taxon>
    </lineage>
</organism>
<dbReference type="Proteomes" id="UP001319080">
    <property type="component" value="Unassembled WGS sequence"/>
</dbReference>
<dbReference type="PANTHER" id="PTHR42879">
    <property type="entry name" value="3-OXOACYL-(ACYL-CARRIER-PROTEIN) REDUCTASE"/>
    <property type="match status" value="1"/>
</dbReference>
<name>A0AAP2E333_9BACT</name>
<dbReference type="InterPro" id="IPR020904">
    <property type="entry name" value="Sc_DH/Rdtase_CS"/>
</dbReference>